<proteinExistence type="predicted"/>
<name>A0A645FXM2_9ZZZZ</name>
<keyword evidence="1" id="KW-1133">Transmembrane helix</keyword>
<comment type="caution">
    <text evidence="2">The sequence shown here is derived from an EMBL/GenBank/DDBJ whole genome shotgun (WGS) entry which is preliminary data.</text>
</comment>
<dbReference type="AlphaFoldDB" id="A0A645FXM2"/>
<dbReference type="EMBL" id="VSSQ01066850">
    <property type="protein sequence ID" value="MPN19311.1"/>
    <property type="molecule type" value="Genomic_DNA"/>
</dbReference>
<keyword evidence="1" id="KW-0472">Membrane</keyword>
<sequence>MEGFTLDNIIMVLIALGLLILVVKFIKGVIRTVISLILILTLGVSGYNIFIAKKPVSYEIQRYKTDFVYVKEMKNLTTEASKAIDEIKENKNVNENVNKLMDLREKANGIDHSEETSFIHKRYMNGFDAVITGAKGYEVAKGAEAQVAKLEELSKEINISFMDVIFPEK</sequence>
<feature type="transmembrane region" description="Helical" evidence="1">
    <location>
        <begin position="33"/>
        <end position="52"/>
    </location>
</feature>
<evidence type="ECO:0000256" key="1">
    <source>
        <dbReference type="SAM" id="Phobius"/>
    </source>
</evidence>
<organism evidence="2">
    <name type="scientific">bioreactor metagenome</name>
    <dbReference type="NCBI Taxonomy" id="1076179"/>
    <lineage>
        <taxon>unclassified sequences</taxon>
        <taxon>metagenomes</taxon>
        <taxon>ecological metagenomes</taxon>
    </lineage>
</organism>
<feature type="transmembrane region" description="Helical" evidence="1">
    <location>
        <begin position="6"/>
        <end position="26"/>
    </location>
</feature>
<protein>
    <submittedName>
        <fullName evidence="2">Uncharacterized protein</fullName>
    </submittedName>
</protein>
<gene>
    <name evidence="2" type="ORF">SDC9_166679</name>
</gene>
<evidence type="ECO:0000313" key="2">
    <source>
        <dbReference type="EMBL" id="MPN19311.1"/>
    </source>
</evidence>
<keyword evidence="1" id="KW-0812">Transmembrane</keyword>
<reference evidence="2" key="1">
    <citation type="submission" date="2019-08" db="EMBL/GenBank/DDBJ databases">
        <authorList>
            <person name="Kucharzyk K."/>
            <person name="Murdoch R.W."/>
            <person name="Higgins S."/>
            <person name="Loffler F."/>
        </authorList>
    </citation>
    <scope>NUCLEOTIDE SEQUENCE</scope>
</reference>
<accession>A0A645FXM2</accession>